<dbReference type="OrthoDB" id="5599646at2759"/>
<feature type="compositionally biased region" description="Acidic residues" evidence="1">
    <location>
        <begin position="68"/>
        <end position="81"/>
    </location>
</feature>
<protein>
    <recommendedName>
        <fullName evidence="2">Srp40 C-terminal domain-containing protein</fullName>
    </recommendedName>
</protein>
<keyword evidence="4" id="KW-1185">Reference proteome</keyword>
<reference evidence="3" key="1">
    <citation type="submission" date="2021-01" db="EMBL/GenBank/DDBJ databases">
        <authorList>
            <consortium name="Genoscope - CEA"/>
            <person name="William W."/>
        </authorList>
    </citation>
    <scope>NUCLEOTIDE SEQUENCE</scope>
</reference>
<sequence length="202" mass="23784">MQRDLTPQDVLPLIVEYLRSIGLKKSAKQIDSLYEHDETPMANKDLSKIIKYYVEGHPKLANKFVGEVENDEQEEEQEEETEQQKQEEKNNKQQTKVLSEKRTFTQMNKIPINDEVVDQKEKKRFFQKCDETVYEKLPEHLRDNTFEAKKKFGEGDQYGEFGNEKLKFTRGDNFKKEKGKLKNRQFQGMGSINLNSINSIKL</sequence>
<evidence type="ECO:0000256" key="1">
    <source>
        <dbReference type="SAM" id="MobiDB-lite"/>
    </source>
</evidence>
<dbReference type="AlphaFoldDB" id="A0A8S1QN41"/>
<accession>A0A8S1QN41</accession>
<evidence type="ECO:0000313" key="4">
    <source>
        <dbReference type="Proteomes" id="UP000692954"/>
    </source>
</evidence>
<name>A0A8S1QN41_9CILI</name>
<comment type="caution">
    <text evidence="3">The sequence shown here is derived from an EMBL/GenBank/DDBJ whole genome shotgun (WGS) entry which is preliminary data.</text>
</comment>
<feature type="compositionally biased region" description="Basic and acidic residues" evidence="1">
    <location>
        <begin position="82"/>
        <end position="91"/>
    </location>
</feature>
<evidence type="ECO:0000259" key="2">
    <source>
        <dbReference type="Pfam" id="PF05022"/>
    </source>
</evidence>
<dbReference type="EMBL" id="CAJJDN010000109">
    <property type="protein sequence ID" value="CAD8115900.1"/>
    <property type="molecule type" value="Genomic_DNA"/>
</dbReference>
<dbReference type="Proteomes" id="UP000692954">
    <property type="component" value="Unassembled WGS sequence"/>
</dbReference>
<feature type="region of interest" description="Disordered" evidence="1">
    <location>
        <begin position="68"/>
        <end position="97"/>
    </location>
</feature>
<organism evidence="3 4">
    <name type="scientific">Paramecium sonneborni</name>
    <dbReference type="NCBI Taxonomy" id="65129"/>
    <lineage>
        <taxon>Eukaryota</taxon>
        <taxon>Sar</taxon>
        <taxon>Alveolata</taxon>
        <taxon>Ciliophora</taxon>
        <taxon>Intramacronucleata</taxon>
        <taxon>Oligohymenophorea</taxon>
        <taxon>Peniculida</taxon>
        <taxon>Parameciidae</taxon>
        <taxon>Paramecium</taxon>
    </lineage>
</organism>
<dbReference type="InterPro" id="IPR007718">
    <property type="entry name" value="Srp40_C"/>
</dbReference>
<feature type="domain" description="Srp40 C-terminal" evidence="2">
    <location>
        <begin position="126"/>
        <end position="201"/>
    </location>
</feature>
<evidence type="ECO:0000313" key="3">
    <source>
        <dbReference type="EMBL" id="CAD8115900.1"/>
    </source>
</evidence>
<proteinExistence type="predicted"/>
<dbReference type="GO" id="GO:0005730">
    <property type="term" value="C:nucleolus"/>
    <property type="evidence" value="ECO:0007669"/>
    <property type="project" value="UniProtKB-ARBA"/>
</dbReference>
<gene>
    <name evidence="3" type="ORF">PSON_ATCC_30995.1.T1090167</name>
</gene>
<dbReference type="Pfam" id="PF05022">
    <property type="entry name" value="SRP40_C"/>
    <property type="match status" value="1"/>
</dbReference>